<feature type="compositionally biased region" description="Polar residues" evidence="1">
    <location>
        <begin position="38"/>
        <end position="49"/>
    </location>
</feature>
<name>A0A182F0P7_ANOAL</name>
<sequence>MAGSGYGFQFPPTPPDVPILPAVRRQRVEKARHWQPPLSCSTRGNTTSPARPLDCQDRQ</sequence>
<dbReference type="VEuPathDB" id="VectorBase:AALB000020"/>
<keyword evidence="3" id="KW-1185">Reference proteome</keyword>
<accession>A0A182F0P7</accession>
<dbReference type="AlphaFoldDB" id="A0A182F0P7"/>
<evidence type="ECO:0000256" key="1">
    <source>
        <dbReference type="SAM" id="MobiDB-lite"/>
    </source>
</evidence>
<organism evidence="2 3">
    <name type="scientific">Anopheles albimanus</name>
    <name type="common">New world malaria mosquito</name>
    <dbReference type="NCBI Taxonomy" id="7167"/>
    <lineage>
        <taxon>Eukaryota</taxon>
        <taxon>Metazoa</taxon>
        <taxon>Ecdysozoa</taxon>
        <taxon>Arthropoda</taxon>
        <taxon>Hexapoda</taxon>
        <taxon>Insecta</taxon>
        <taxon>Pterygota</taxon>
        <taxon>Neoptera</taxon>
        <taxon>Endopterygota</taxon>
        <taxon>Diptera</taxon>
        <taxon>Nematocera</taxon>
        <taxon>Culicoidea</taxon>
        <taxon>Culicidae</taxon>
        <taxon>Anophelinae</taxon>
        <taxon>Anopheles</taxon>
    </lineage>
</organism>
<evidence type="ECO:0000313" key="3">
    <source>
        <dbReference type="Proteomes" id="UP000069272"/>
    </source>
</evidence>
<proteinExistence type="predicted"/>
<reference evidence="2 3" key="1">
    <citation type="journal article" date="2017" name="G3 (Bethesda)">
        <title>The Physical Genome Mapping of Anopheles albimanus Corrected Scaffold Misassemblies and Identified Interarm Rearrangements in Genus Anopheles.</title>
        <authorList>
            <person name="Artemov G.N."/>
            <person name="Peery A.N."/>
            <person name="Jiang X."/>
            <person name="Tu Z."/>
            <person name="Stegniy V.N."/>
            <person name="Sharakhova M.V."/>
            <person name="Sharakhov I.V."/>
        </authorList>
    </citation>
    <scope>NUCLEOTIDE SEQUENCE [LARGE SCALE GENOMIC DNA]</scope>
    <source>
        <strain evidence="2 3">ALBI9_A</strain>
    </source>
</reference>
<feature type="region of interest" description="Disordered" evidence="1">
    <location>
        <begin position="1"/>
        <end position="59"/>
    </location>
</feature>
<protein>
    <submittedName>
        <fullName evidence="2">Uncharacterized protein</fullName>
    </submittedName>
</protein>
<evidence type="ECO:0000313" key="2">
    <source>
        <dbReference type="EnsemblMetazoa" id="AALB000020-PA"/>
    </source>
</evidence>
<reference evidence="2" key="2">
    <citation type="submission" date="2022-08" db="UniProtKB">
        <authorList>
            <consortium name="EnsemblMetazoa"/>
        </authorList>
    </citation>
    <scope>IDENTIFICATION</scope>
    <source>
        <strain evidence="2">STECLA/ALBI9_A</strain>
    </source>
</reference>
<dbReference type="EnsemblMetazoa" id="AALB000020-RA">
    <property type="protein sequence ID" value="AALB000020-PA"/>
    <property type="gene ID" value="AALB000020"/>
</dbReference>
<dbReference type="Proteomes" id="UP000069272">
    <property type="component" value="Chromosome 2L"/>
</dbReference>